<evidence type="ECO:0000313" key="12">
    <source>
        <dbReference type="Proteomes" id="UP000008144"/>
    </source>
</evidence>
<dbReference type="AlphaFoldDB" id="F6UXB3"/>
<dbReference type="SUPFAM" id="SSF52540">
    <property type="entry name" value="P-loop containing nucleoside triphosphate hydrolases"/>
    <property type="match status" value="1"/>
</dbReference>
<reference evidence="12" key="1">
    <citation type="journal article" date="2002" name="Science">
        <title>The draft genome of Ciona intestinalis: insights into chordate and vertebrate origins.</title>
        <authorList>
            <person name="Dehal P."/>
            <person name="Satou Y."/>
            <person name="Campbell R.K."/>
            <person name="Chapman J."/>
            <person name="Degnan B."/>
            <person name="De Tomaso A."/>
            <person name="Davidson B."/>
            <person name="Di Gregorio A."/>
            <person name="Gelpke M."/>
            <person name="Goodstein D.M."/>
            <person name="Harafuji N."/>
            <person name="Hastings K.E."/>
            <person name="Ho I."/>
            <person name="Hotta K."/>
            <person name="Huang W."/>
            <person name="Kawashima T."/>
            <person name="Lemaire P."/>
            <person name="Martinez D."/>
            <person name="Meinertzhagen I.A."/>
            <person name="Necula S."/>
            <person name="Nonaka M."/>
            <person name="Putnam N."/>
            <person name="Rash S."/>
            <person name="Saiga H."/>
            <person name="Satake M."/>
            <person name="Terry A."/>
            <person name="Yamada L."/>
            <person name="Wang H.G."/>
            <person name="Awazu S."/>
            <person name="Azumi K."/>
            <person name="Boore J."/>
            <person name="Branno M."/>
            <person name="Chin-Bow S."/>
            <person name="DeSantis R."/>
            <person name="Doyle S."/>
            <person name="Francino P."/>
            <person name="Keys D.N."/>
            <person name="Haga S."/>
            <person name="Hayashi H."/>
            <person name="Hino K."/>
            <person name="Imai K.S."/>
            <person name="Inaba K."/>
            <person name="Kano S."/>
            <person name="Kobayashi K."/>
            <person name="Kobayashi M."/>
            <person name="Lee B.I."/>
            <person name="Makabe K.W."/>
            <person name="Manohar C."/>
            <person name="Matassi G."/>
            <person name="Medina M."/>
            <person name="Mochizuki Y."/>
            <person name="Mount S."/>
            <person name="Morishita T."/>
            <person name="Miura S."/>
            <person name="Nakayama A."/>
            <person name="Nishizaka S."/>
            <person name="Nomoto H."/>
            <person name="Ohta F."/>
            <person name="Oishi K."/>
            <person name="Rigoutsos I."/>
            <person name="Sano M."/>
            <person name="Sasaki A."/>
            <person name="Sasakura Y."/>
            <person name="Shoguchi E."/>
            <person name="Shin-i T."/>
            <person name="Spagnuolo A."/>
            <person name="Stainier D."/>
            <person name="Suzuki M.M."/>
            <person name="Tassy O."/>
            <person name="Takatori N."/>
            <person name="Tokuoka M."/>
            <person name="Yagi K."/>
            <person name="Yoshizaki F."/>
            <person name="Wada S."/>
            <person name="Zhang C."/>
            <person name="Hyatt P.D."/>
            <person name="Larimer F."/>
            <person name="Detter C."/>
            <person name="Doggett N."/>
            <person name="Glavina T."/>
            <person name="Hawkins T."/>
            <person name="Richardson P."/>
            <person name="Lucas S."/>
            <person name="Kohara Y."/>
            <person name="Levine M."/>
            <person name="Satoh N."/>
            <person name="Rokhsar D.S."/>
        </authorList>
    </citation>
    <scope>NUCLEOTIDE SEQUENCE [LARGE SCALE GENOMIC DNA]</scope>
</reference>
<dbReference type="OrthoDB" id="63533at2759"/>
<dbReference type="GO" id="GO:0005768">
    <property type="term" value="C:endosome"/>
    <property type="evidence" value="ECO:0000318"/>
    <property type="project" value="GO_Central"/>
</dbReference>
<gene>
    <name evidence="11" type="primary">LOC100183241</name>
</gene>
<evidence type="ECO:0000256" key="8">
    <source>
        <dbReference type="ARBA" id="ARBA00067099"/>
    </source>
</evidence>
<evidence type="ECO:0000313" key="11">
    <source>
        <dbReference type="Ensembl" id="ENSCINP00000019409.3"/>
    </source>
</evidence>
<keyword evidence="3" id="KW-0547">Nucleotide-binding</keyword>
<keyword evidence="5" id="KW-0449">Lipoprotein</keyword>
<dbReference type="EMBL" id="EAAA01001694">
    <property type="status" value="NOT_ANNOTATED_CDS"/>
    <property type="molecule type" value="Genomic_DNA"/>
</dbReference>
<dbReference type="GO" id="GO:0005886">
    <property type="term" value="C:plasma membrane"/>
    <property type="evidence" value="ECO:0000318"/>
    <property type="project" value="GO_Central"/>
</dbReference>
<dbReference type="GO" id="GO:0030140">
    <property type="term" value="C:trans-Golgi network transport vesicle"/>
    <property type="evidence" value="ECO:0000318"/>
    <property type="project" value="GO_Central"/>
</dbReference>
<protein>
    <recommendedName>
        <fullName evidence="8">Ras-related protein Rab-1</fullName>
    </recommendedName>
    <alternativeName>
        <fullName evidence="9">Small GTP-binding protein rab1</fullName>
    </alternativeName>
</protein>
<dbReference type="SMART" id="SM00173">
    <property type="entry name" value="RAS"/>
    <property type="match status" value="1"/>
</dbReference>
<reference evidence="11" key="3">
    <citation type="submission" date="2025-08" db="UniProtKB">
        <authorList>
            <consortium name="Ensembl"/>
        </authorList>
    </citation>
    <scope>IDENTIFICATION</scope>
</reference>
<dbReference type="Pfam" id="PF00071">
    <property type="entry name" value="Ras"/>
    <property type="match status" value="1"/>
</dbReference>
<accession>A0A1W3JN23</accession>
<comment type="function">
    <text evidence="7">Protein transport. Probably involved in vesicular traffic from ER to Golgi.</text>
</comment>
<reference evidence="11" key="2">
    <citation type="journal article" date="2008" name="Genome Biol.">
        <title>Improved genome assembly and evidence-based global gene model set for the chordate Ciona intestinalis: new insight into intron and operon populations.</title>
        <authorList>
            <person name="Satou Y."/>
            <person name="Mineta K."/>
            <person name="Ogasawara M."/>
            <person name="Sasakura Y."/>
            <person name="Shoguchi E."/>
            <person name="Ueno K."/>
            <person name="Yamada L."/>
            <person name="Matsumoto J."/>
            <person name="Wasserscheid J."/>
            <person name="Dewar K."/>
            <person name="Wiley G.B."/>
            <person name="Macmil S.L."/>
            <person name="Roe B.A."/>
            <person name="Zeller R.W."/>
            <person name="Hastings K.E."/>
            <person name="Lemaire P."/>
            <person name="Lindquist E."/>
            <person name="Endo T."/>
            <person name="Hotta K."/>
            <person name="Inaba K."/>
        </authorList>
    </citation>
    <scope>NUCLEOTIDE SEQUENCE [LARGE SCALE GENOMIC DNA]</scope>
    <source>
        <strain evidence="11">wild type</strain>
    </source>
</reference>
<dbReference type="PROSITE" id="PS51420">
    <property type="entry name" value="RHO"/>
    <property type="match status" value="1"/>
</dbReference>
<evidence type="ECO:0000256" key="1">
    <source>
        <dbReference type="ARBA" id="ARBA00004635"/>
    </source>
</evidence>
<evidence type="ECO:0000256" key="9">
    <source>
        <dbReference type="ARBA" id="ARBA00081865"/>
    </source>
</evidence>
<dbReference type="NCBIfam" id="TIGR00231">
    <property type="entry name" value="small_GTP"/>
    <property type="match status" value="1"/>
</dbReference>
<comment type="subcellular location">
    <subcellularLocation>
        <location evidence="1">Membrane</location>
        <topology evidence="1">Lipid-anchor</topology>
    </subcellularLocation>
</comment>
<dbReference type="GeneID" id="100183241"/>
<dbReference type="GO" id="GO:0006887">
    <property type="term" value="P:exocytosis"/>
    <property type="evidence" value="ECO:0000318"/>
    <property type="project" value="GO_Central"/>
</dbReference>
<dbReference type="STRING" id="7719.ENSCINP00000019409"/>
<dbReference type="PROSITE" id="PS51419">
    <property type="entry name" value="RAB"/>
    <property type="match status" value="1"/>
</dbReference>
<proteinExistence type="inferred from homology"/>
<accession>F6UXB3</accession>
<dbReference type="SMART" id="SM00175">
    <property type="entry name" value="RAB"/>
    <property type="match status" value="1"/>
</dbReference>
<dbReference type="GO" id="GO:0008021">
    <property type="term" value="C:synaptic vesicle"/>
    <property type="evidence" value="ECO:0000318"/>
    <property type="project" value="GO_Central"/>
</dbReference>
<dbReference type="OMA" id="SSKNCWC"/>
<dbReference type="HOGENOM" id="CLU_041217_23_1_1"/>
<dbReference type="Gene3D" id="3.40.50.300">
    <property type="entry name" value="P-loop containing nucleotide triphosphate hydrolases"/>
    <property type="match status" value="1"/>
</dbReference>
<dbReference type="Proteomes" id="UP000008144">
    <property type="component" value="Chromosome 3"/>
</dbReference>
<dbReference type="InterPro" id="IPR005225">
    <property type="entry name" value="Small_GTP-bd"/>
</dbReference>
<feature type="region of interest" description="Disordered" evidence="10">
    <location>
        <begin position="180"/>
        <end position="207"/>
    </location>
</feature>
<dbReference type="KEGG" id="cin:100183241"/>
<dbReference type="PANTHER" id="PTHR47980">
    <property type="entry name" value="LD44762P"/>
    <property type="match status" value="1"/>
</dbReference>
<dbReference type="GO" id="GO:0003924">
    <property type="term" value="F:GTPase activity"/>
    <property type="evidence" value="ECO:0000318"/>
    <property type="project" value="GO_Central"/>
</dbReference>
<dbReference type="PRINTS" id="PR00449">
    <property type="entry name" value="RASTRNSFRMNG"/>
</dbReference>
<evidence type="ECO:0000256" key="4">
    <source>
        <dbReference type="ARBA" id="ARBA00023134"/>
    </source>
</evidence>
<dbReference type="InterPro" id="IPR001806">
    <property type="entry name" value="Small_GTPase"/>
</dbReference>
<evidence type="ECO:0000256" key="10">
    <source>
        <dbReference type="SAM" id="MobiDB-lite"/>
    </source>
</evidence>
<sequence>MTTLEIPRADWQCKLVVIGDSGVGKTSVMRRFTDNEFSFNFVATIGIDFKVRTIKVKEKMIKVQIWDTAGQERFRSITTAYYRGAKGVIIVYDITSLKSFSHVNNWVINFNRWAGDDVQALLVGNKCDLEDQRVVTKMAGEKLAKEHGMEFSETSAKDCTNVDIAFMRILEKIVEKHFKKEEKSDRPKTTIKLDTSKPSRRPACCKS</sequence>
<dbReference type="FunFam" id="3.40.50.300:FF:001018">
    <property type="entry name" value="Rab family GTPase"/>
    <property type="match status" value="1"/>
</dbReference>
<keyword evidence="4" id="KW-0342">GTP-binding</keyword>
<dbReference type="GO" id="GO:0032456">
    <property type="term" value="P:endocytic recycling"/>
    <property type="evidence" value="ECO:0000318"/>
    <property type="project" value="GO_Central"/>
</dbReference>
<dbReference type="InterPro" id="IPR050305">
    <property type="entry name" value="Small_GTPase_Rab"/>
</dbReference>
<evidence type="ECO:0000256" key="5">
    <source>
        <dbReference type="ARBA" id="ARBA00023288"/>
    </source>
</evidence>
<organism evidence="11 12">
    <name type="scientific">Ciona intestinalis</name>
    <name type="common">Transparent sea squirt</name>
    <name type="synonym">Ascidia intestinalis</name>
    <dbReference type="NCBI Taxonomy" id="7719"/>
    <lineage>
        <taxon>Eukaryota</taxon>
        <taxon>Metazoa</taxon>
        <taxon>Chordata</taxon>
        <taxon>Tunicata</taxon>
        <taxon>Ascidiacea</taxon>
        <taxon>Phlebobranchia</taxon>
        <taxon>Cionidae</taxon>
        <taxon>Ciona</taxon>
    </lineage>
</organism>
<dbReference type="InterPro" id="IPR027417">
    <property type="entry name" value="P-loop_NTPase"/>
</dbReference>
<dbReference type="GO" id="GO:0005525">
    <property type="term" value="F:GTP binding"/>
    <property type="evidence" value="ECO:0007669"/>
    <property type="project" value="UniProtKB-KW"/>
</dbReference>
<keyword evidence="12" id="KW-1185">Reference proteome</keyword>
<keyword evidence="6" id="KW-0636">Prenylation</keyword>
<name>F6UXB3_CIOIN</name>
<dbReference type="SMART" id="SM00174">
    <property type="entry name" value="RHO"/>
    <property type="match status" value="1"/>
</dbReference>
<evidence type="ECO:0000256" key="6">
    <source>
        <dbReference type="ARBA" id="ARBA00023289"/>
    </source>
</evidence>
<comment type="similarity">
    <text evidence="2">Belongs to the small GTPase superfamily. Rab family.</text>
</comment>
<dbReference type="InParanoid" id="F6UXB3"/>
<evidence type="ECO:0000256" key="7">
    <source>
        <dbReference type="ARBA" id="ARBA00053444"/>
    </source>
</evidence>
<dbReference type="SMART" id="SM00176">
    <property type="entry name" value="RAN"/>
    <property type="match status" value="1"/>
</dbReference>
<dbReference type="GeneTree" id="ENSGT00940000169395"/>
<dbReference type="PROSITE" id="PS51421">
    <property type="entry name" value="RAS"/>
    <property type="match status" value="1"/>
</dbReference>
<dbReference type="Ensembl" id="ENSCINT00000019409.3">
    <property type="protein sequence ID" value="ENSCINP00000019409.3"/>
    <property type="gene ID" value="ENSCING00000009535.3"/>
</dbReference>
<reference evidence="11" key="4">
    <citation type="submission" date="2025-09" db="UniProtKB">
        <authorList>
            <consortium name="Ensembl"/>
        </authorList>
    </citation>
    <scope>IDENTIFICATION</scope>
</reference>
<dbReference type="RefSeq" id="XP_009857997.1">
    <property type="nucleotide sequence ID" value="XM_009859695.3"/>
</dbReference>
<evidence type="ECO:0000256" key="3">
    <source>
        <dbReference type="ARBA" id="ARBA00022741"/>
    </source>
</evidence>
<dbReference type="FunCoup" id="F6UXB3">
    <property type="interactions" value="49"/>
</dbReference>
<evidence type="ECO:0000256" key="2">
    <source>
        <dbReference type="ARBA" id="ARBA00006270"/>
    </source>
</evidence>